<reference evidence="2" key="1">
    <citation type="journal article" date="2023" name="Front. Plant Sci.">
        <title>Chromosomal-level genome assembly of Melastoma candidum provides insights into trichome evolution.</title>
        <authorList>
            <person name="Zhong Y."/>
            <person name="Wu W."/>
            <person name="Sun C."/>
            <person name="Zou P."/>
            <person name="Liu Y."/>
            <person name="Dai S."/>
            <person name="Zhou R."/>
        </authorList>
    </citation>
    <scope>NUCLEOTIDE SEQUENCE [LARGE SCALE GENOMIC DNA]</scope>
</reference>
<keyword evidence="2" id="KW-1185">Reference proteome</keyword>
<evidence type="ECO:0000313" key="2">
    <source>
        <dbReference type="Proteomes" id="UP001057402"/>
    </source>
</evidence>
<comment type="caution">
    <text evidence="1">The sequence shown here is derived from an EMBL/GenBank/DDBJ whole genome shotgun (WGS) entry which is preliminary data.</text>
</comment>
<protein>
    <submittedName>
        <fullName evidence="1">Uncharacterized protein</fullName>
    </submittedName>
</protein>
<name>A0ACB9QPZ8_9MYRT</name>
<accession>A0ACB9QPZ8</accession>
<proteinExistence type="predicted"/>
<evidence type="ECO:0000313" key="1">
    <source>
        <dbReference type="EMBL" id="KAI4367385.1"/>
    </source>
</evidence>
<dbReference type="EMBL" id="CM042885">
    <property type="protein sequence ID" value="KAI4367385.1"/>
    <property type="molecule type" value="Genomic_DNA"/>
</dbReference>
<sequence>MALLHRLCRHRLTSHHRLTACSSQILSCPSINQDSASASNAILKEVPFARFRISSCGGSRFFSTAFEAPLINEKIRVPEVRLVTDKGHFVMSSREALNQARQQKLDLVMVQKSANPPVCKIMDFHREKYNLEVKNKDRAKNQQGVTLRKGNCKEVRFSASIEAKDLKMKADTAKRLMDRGYRVRCVATGKENKDLGGLLSRLTELIQDVSVIESGPRIEKQSAYIIVRHVKFGPPKKSGAQKEARDMPQAGSDDFSDSGLEAEVEEPSQDEQEEEPLTRRIEMKVNGREISKKKAWSLQGDASNADDIFDVRFGSESNPDVSAPSRSGRALSDFSNVGGLKTSEPSPENRYKRSPKNSSNNQYPPPGPPLQGQRGFSRPDPQERWPSPSDRHVSQTANTRDGGNAAWRSPKPPSDDAAGRQTPPTPSYGIFSSSNK</sequence>
<gene>
    <name evidence="1" type="ORF">MLD38_023128</name>
</gene>
<organism evidence="1 2">
    <name type="scientific">Melastoma candidum</name>
    <dbReference type="NCBI Taxonomy" id="119954"/>
    <lineage>
        <taxon>Eukaryota</taxon>
        <taxon>Viridiplantae</taxon>
        <taxon>Streptophyta</taxon>
        <taxon>Embryophyta</taxon>
        <taxon>Tracheophyta</taxon>
        <taxon>Spermatophyta</taxon>
        <taxon>Magnoliopsida</taxon>
        <taxon>eudicotyledons</taxon>
        <taxon>Gunneridae</taxon>
        <taxon>Pentapetalae</taxon>
        <taxon>rosids</taxon>
        <taxon>malvids</taxon>
        <taxon>Myrtales</taxon>
        <taxon>Melastomataceae</taxon>
        <taxon>Melastomatoideae</taxon>
        <taxon>Melastomateae</taxon>
        <taxon>Melastoma</taxon>
    </lineage>
</organism>
<dbReference type="Proteomes" id="UP001057402">
    <property type="component" value="Chromosome 6"/>
</dbReference>